<comment type="caution">
    <text evidence="1">The sequence shown here is derived from an EMBL/GenBank/DDBJ whole genome shotgun (WGS) entry which is preliminary data.</text>
</comment>
<reference evidence="1 2" key="1">
    <citation type="journal article" date="2018" name="Genome Biol. Evol.">
        <title>Multiple Roots of Fruiting Body Formation in Amoebozoa.</title>
        <authorList>
            <person name="Hillmann F."/>
            <person name="Forbes G."/>
            <person name="Novohradska S."/>
            <person name="Ferling I."/>
            <person name="Riege K."/>
            <person name="Groth M."/>
            <person name="Westermann M."/>
            <person name="Marz M."/>
            <person name="Spaller T."/>
            <person name="Winckler T."/>
            <person name="Schaap P."/>
            <person name="Glockner G."/>
        </authorList>
    </citation>
    <scope>NUCLEOTIDE SEQUENCE [LARGE SCALE GENOMIC DNA]</scope>
    <source>
        <strain evidence="1 2">Jena</strain>
    </source>
</reference>
<evidence type="ECO:0000313" key="1">
    <source>
        <dbReference type="EMBL" id="PRP83181.1"/>
    </source>
</evidence>
<organism evidence="1 2">
    <name type="scientific">Planoprotostelium fungivorum</name>
    <dbReference type="NCBI Taxonomy" id="1890364"/>
    <lineage>
        <taxon>Eukaryota</taxon>
        <taxon>Amoebozoa</taxon>
        <taxon>Evosea</taxon>
        <taxon>Variosea</taxon>
        <taxon>Cavosteliida</taxon>
        <taxon>Cavosteliaceae</taxon>
        <taxon>Planoprotostelium</taxon>
    </lineage>
</organism>
<proteinExistence type="predicted"/>
<protein>
    <submittedName>
        <fullName evidence="1">Uncharacterized protein</fullName>
    </submittedName>
</protein>
<dbReference type="InParanoid" id="A0A2P6NGV6"/>
<dbReference type="Proteomes" id="UP000241769">
    <property type="component" value="Unassembled WGS sequence"/>
</dbReference>
<dbReference type="AlphaFoldDB" id="A0A2P6NGV6"/>
<accession>A0A2P6NGV6</accession>
<evidence type="ECO:0000313" key="2">
    <source>
        <dbReference type="Proteomes" id="UP000241769"/>
    </source>
</evidence>
<name>A0A2P6NGV6_9EUKA</name>
<keyword evidence="2" id="KW-1185">Reference proteome</keyword>
<dbReference type="EMBL" id="MDYQ01000087">
    <property type="protein sequence ID" value="PRP83181.1"/>
    <property type="molecule type" value="Genomic_DNA"/>
</dbReference>
<gene>
    <name evidence="1" type="ORF">PROFUN_09345</name>
</gene>
<sequence length="196" mass="22614">MEHRQYLHPDSDPDRFYQLLKAKTRKEERSNPTVQNEQTLPRGTIIHVSPLDTSESCLCRIPIMDEGHMKGRSLGHKRVEHGIELANTLTHSVSKRRKITKPIESGYMVAGHGTQRNPTTPGMGYYVWKRQKDLSDVELEKFPVLFNSDADVGFLCKRYPRHNNQHQQKTAQGLLRYGHPQNHHEFVGSLPQRQKG</sequence>